<dbReference type="Pfam" id="PF02320">
    <property type="entry name" value="UCR_hinge"/>
    <property type="match status" value="1"/>
</dbReference>
<accession>A0A565BQP9</accession>
<evidence type="ECO:0000256" key="6">
    <source>
        <dbReference type="ARBA" id="ARBA00022982"/>
    </source>
</evidence>
<keyword evidence="6" id="KW-0249">Electron transport</keyword>
<dbReference type="InterPro" id="IPR023184">
    <property type="entry name" value="Ubol_cytC_Rdtase_hinge_dom"/>
</dbReference>
<evidence type="ECO:0000256" key="9">
    <source>
        <dbReference type="ARBA" id="ARBA00023157"/>
    </source>
</evidence>
<comment type="subunit">
    <text evidence="11">Component of the ubiquinol-cytochrome c oxidoreductase (cytochrome b-c1 complex, complex III, CIII), a multisubunit enzyme composed of 10 subunits. The complex is composed of 3 respiratory subunits cytochrome b (MT-CYB), cytochrome c1 (CYC1-1 or CYC1-2) and Rieske protein (UCR1-1 or UCR1-2), 2 core protein subunits MPPalpha1 (or MPPalpha2) and MPPB, and 5 low-molecular weight protein subunits QCR7-1 (or QCR7-2), UCRQ-1 (or UCRQ-2), QCR9, UCRY and probably QCR6-1 (or QCR6-2). The complex exists as an obligatory dimer and forms supercomplexes (SCs) in the inner mitochondrial membrane with NADH-ubiquinone oxidoreductase (complex I, CI), resulting in different assemblies (supercomplexes SCI(1)III(2) and SCI(2)III(4)).</text>
</comment>
<evidence type="ECO:0000256" key="3">
    <source>
        <dbReference type="ARBA" id="ARBA00022448"/>
    </source>
</evidence>
<keyword evidence="7" id="KW-0496">Mitochondrion</keyword>
<dbReference type="FunFam" id="1.10.287.20:FF:000001">
    <property type="entry name" value="Cytochrome b-c1 complex subunit 6"/>
    <property type="match status" value="1"/>
</dbReference>
<comment type="similarity">
    <text evidence="2">Belongs to the UQCRH/QCR6 family.</text>
</comment>
<dbReference type="GO" id="GO:0005743">
    <property type="term" value="C:mitochondrial inner membrane"/>
    <property type="evidence" value="ECO:0007669"/>
    <property type="project" value="UniProtKB-SubCell"/>
</dbReference>
<keyword evidence="4" id="KW-0679">Respiratory chain</keyword>
<evidence type="ECO:0000313" key="15">
    <source>
        <dbReference type="EMBL" id="VVB03700.1"/>
    </source>
</evidence>
<keyword evidence="5" id="KW-0999">Mitochondrion inner membrane</keyword>
<dbReference type="InterPro" id="IPR036811">
    <property type="entry name" value="Ubol_cytC_Rdtase_hinge_dom_sf"/>
</dbReference>
<dbReference type="SUPFAM" id="SSF81531">
    <property type="entry name" value="Non-heme 11 kDa protein of cytochrome bc1 complex (Ubiquinol-cytochrome c reductase)"/>
    <property type="match status" value="1"/>
</dbReference>
<comment type="caution">
    <text evidence="15">The sequence shown here is derived from an EMBL/GenBank/DDBJ whole genome shotgun (WGS) entry which is preliminary data.</text>
</comment>
<dbReference type="EMBL" id="CABITT030000005">
    <property type="protein sequence ID" value="VVB03700.1"/>
    <property type="molecule type" value="Genomic_DNA"/>
</dbReference>
<feature type="domain" description="Ubiquinol-cytochrome C reductase hinge" evidence="14">
    <location>
        <begin position="322"/>
        <end position="382"/>
    </location>
</feature>
<evidence type="ECO:0000256" key="7">
    <source>
        <dbReference type="ARBA" id="ARBA00023128"/>
    </source>
</evidence>
<keyword evidence="16" id="KW-1185">Reference proteome</keyword>
<protein>
    <recommendedName>
        <fullName evidence="12">Complex III subunit VI</fullName>
    </recommendedName>
    <alternativeName>
        <fullName evidence="10">Mitochondrial hinge protein</fullName>
    </alternativeName>
</protein>
<feature type="region of interest" description="Disordered" evidence="13">
    <location>
        <begin position="156"/>
        <end position="186"/>
    </location>
</feature>
<gene>
    <name evidence="15" type="ORF">ANE_LOCUS14144</name>
</gene>
<feature type="region of interest" description="Disordered" evidence="13">
    <location>
        <begin position="93"/>
        <end position="133"/>
    </location>
</feature>
<sequence>MLYNNIRYGKPDSEYLLGQPATDVTRDYSSSLLFILSTEFFLIPSAIGNLLRSWLQSMASFLNSEVPPPFFLSSNDGLSSAYPRNPYFSTAKNVVQSSGDGDKKSSGDGESTIGGKATVRFSSSDSEAEDVSGRISADGDMWAIEKTREEKLNAVEKNRGRRTEMALSSSSDGKEKGSKRATTMKTVRQSEESIAIVVAAKDEAVTIQLQNDINSHRNAFYCLGLRMSNINGLIKNQFGRGPYYLEEDDDEEIESKHSLAYPSDFQCDPFFPSLSDYPYRILRRSNLYPFHMGKLDIYLPSSSLRFLDLHSIMQAADEEAVDQKKYLEQSCKPKCVKPLLDYQACVKRIQDDESGHKHCTGQYFDYWHCVDKCVGPKLLAKLN</sequence>
<evidence type="ECO:0000313" key="16">
    <source>
        <dbReference type="Proteomes" id="UP000489600"/>
    </source>
</evidence>
<evidence type="ECO:0000256" key="5">
    <source>
        <dbReference type="ARBA" id="ARBA00022792"/>
    </source>
</evidence>
<evidence type="ECO:0000256" key="12">
    <source>
        <dbReference type="ARBA" id="ARBA00076110"/>
    </source>
</evidence>
<evidence type="ECO:0000256" key="8">
    <source>
        <dbReference type="ARBA" id="ARBA00023136"/>
    </source>
</evidence>
<reference evidence="15" key="1">
    <citation type="submission" date="2019-07" db="EMBL/GenBank/DDBJ databases">
        <authorList>
            <person name="Dittberner H."/>
        </authorList>
    </citation>
    <scope>NUCLEOTIDE SEQUENCE [LARGE SCALE GENOMIC DNA]</scope>
</reference>
<dbReference type="Proteomes" id="UP000489600">
    <property type="component" value="Unassembled WGS sequence"/>
</dbReference>
<dbReference type="PANTHER" id="PTHR15336">
    <property type="entry name" value="UBIQUINOL-CYTOCHROME C REDUCTASE COMPLEX 7.8 KDA PROTEIN"/>
    <property type="match status" value="1"/>
</dbReference>
<keyword evidence="3" id="KW-0813">Transport</keyword>
<evidence type="ECO:0000256" key="4">
    <source>
        <dbReference type="ARBA" id="ARBA00022660"/>
    </source>
</evidence>
<keyword evidence="9" id="KW-1015">Disulfide bond</keyword>
<comment type="subcellular location">
    <subcellularLocation>
        <location evidence="1">Mitochondrion inner membrane</location>
        <topology evidence="1">Peripheral membrane protein</topology>
        <orientation evidence="1">Intermembrane side</orientation>
    </subcellularLocation>
</comment>
<evidence type="ECO:0000259" key="14">
    <source>
        <dbReference type="Pfam" id="PF02320"/>
    </source>
</evidence>
<dbReference type="GO" id="GO:0006122">
    <property type="term" value="P:mitochondrial electron transport, ubiquinol to cytochrome c"/>
    <property type="evidence" value="ECO:0007669"/>
    <property type="project" value="InterPro"/>
</dbReference>
<evidence type="ECO:0000256" key="2">
    <source>
        <dbReference type="ARBA" id="ARBA00006498"/>
    </source>
</evidence>
<evidence type="ECO:0000256" key="1">
    <source>
        <dbReference type="ARBA" id="ARBA00004137"/>
    </source>
</evidence>
<dbReference type="AlphaFoldDB" id="A0A565BQP9"/>
<organism evidence="15 16">
    <name type="scientific">Arabis nemorensis</name>
    <dbReference type="NCBI Taxonomy" id="586526"/>
    <lineage>
        <taxon>Eukaryota</taxon>
        <taxon>Viridiplantae</taxon>
        <taxon>Streptophyta</taxon>
        <taxon>Embryophyta</taxon>
        <taxon>Tracheophyta</taxon>
        <taxon>Spermatophyta</taxon>
        <taxon>Magnoliopsida</taxon>
        <taxon>eudicotyledons</taxon>
        <taxon>Gunneridae</taxon>
        <taxon>Pentapetalae</taxon>
        <taxon>rosids</taxon>
        <taxon>malvids</taxon>
        <taxon>Brassicales</taxon>
        <taxon>Brassicaceae</taxon>
        <taxon>Arabideae</taxon>
        <taxon>Arabis</taxon>
    </lineage>
</organism>
<evidence type="ECO:0000256" key="11">
    <source>
        <dbReference type="ARBA" id="ARBA00063866"/>
    </source>
</evidence>
<dbReference type="PANTHER" id="PTHR15336:SF0">
    <property type="entry name" value="CYTOCHROME B-C1 COMPLEX SUBUNIT 6, MITOCHONDRIAL"/>
    <property type="match status" value="1"/>
</dbReference>
<dbReference type="Gene3D" id="1.10.287.20">
    <property type="entry name" value="Ubiquinol-cytochrome C reductase hinge domain"/>
    <property type="match status" value="1"/>
</dbReference>
<dbReference type="InterPro" id="IPR003422">
    <property type="entry name" value="Cyt_b-c1_6"/>
</dbReference>
<proteinExistence type="inferred from homology"/>
<name>A0A565BQP9_9BRAS</name>
<keyword evidence="8" id="KW-0472">Membrane</keyword>
<dbReference type="OrthoDB" id="405848at2759"/>
<evidence type="ECO:0000256" key="10">
    <source>
        <dbReference type="ARBA" id="ARBA00044364"/>
    </source>
</evidence>
<evidence type="ECO:0000256" key="13">
    <source>
        <dbReference type="SAM" id="MobiDB-lite"/>
    </source>
</evidence>